<evidence type="ECO:0000313" key="3">
    <source>
        <dbReference type="EMBL" id="PXY98798.1"/>
    </source>
</evidence>
<accession>A0A318MUU7</accession>
<protein>
    <submittedName>
        <fullName evidence="3">DUF262 domain-containing protein</fullName>
    </submittedName>
</protein>
<dbReference type="OrthoDB" id="9798761at2"/>
<comment type="caution">
    <text evidence="3">The sequence shown here is derived from an EMBL/GenBank/DDBJ whole genome shotgun (WGS) entry which is preliminary data.</text>
</comment>
<dbReference type="Pfam" id="PF03235">
    <property type="entry name" value="GmrSD_N"/>
    <property type="match status" value="1"/>
</dbReference>
<keyword evidence="4" id="KW-1185">Reference proteome</keyword>
<reference evidence="3 4" key="1">
    <citation type="submission" date="2018-05" db="EMBL/GenBank/DDBJ databases">
        <title>Reference genomes for bee gut microbiota database.</title>
        <authorList>
            <person name="Ellegaard K.M."/>
        </authorList>
    </citation>
    <scope>NUCLEOTIDE SEQUENCE [LARGE SCALE GENOMIC DNA]</scope>
    <source>
        <strain evidence="3 4">ESL0284</strain>
    </source>
</reference>
<proteinExistence type="predicted"/>
<dbReference type="Pfam" id="PF07510">
    <property type="entry name" value="GmrSD_C"/>
    <property type="match status" value="1"/>
</dbReference>
<dbReference type="RefSeq" id="WP_110439604.1">
    <property type="nucleotide sequence ID" value="NZ_CP046393.1"/>
</dbReference>
<dbReference type="PANTHER" id="PTHR35149">
    <property type="entry name" value="SLL5132 PROTEIN"/>
    <property type="match status" value="1"/>
</dbReference>
<dbReference type="Proteomes" id="UP000247565">
    <property type="component" value="Unassembled WGS sequence"/>
</dbReference>
<dbReference type="PANTHER" id="PTHR35149:SF2">
    <property type="entry name" value="DUF262 DOMAIN-CONTAINING PROTEIN"/>
    <property type="match status" value="1"/>
</dbReference>
<feature type="domain" description="GmrSD restriction endonucleases C-terminal" evidence="2">
    <location>
        <begin position="471"/>
        <end position="590"/>
    </location>
</feature>
<dbReference type="AlphaFoldDB" id="A0A318MUU7"/>
<dbReference type="InterPro" id="IPR011089">
    <property type="entry name" value="GmrSD_C"/>
</dbReference>
<evidence type="ECO:0000259" key="1">
    <source>
        <dbReference type="Pfam" id="PF03235"/>
    </source>
</evidence>
<name>A0A318MUU7_9PROT</name>
<organism evidence="3 4">
    <name type="scientific">Commensalibacter melissae</name>
    <dbReference type="NCBI Taxonomy" id="2070537"/>
    <lineage>
        <taxon>Bacteria</taxon>
        <taxon>Pseudomonadati</taxon>
        <taxon>Pseudomonadota</taxon>
        <taxon>Alphaproteobacteria</taxon>
        <taxon>Acetobacterales</taxon>
        <taxon>Acetobacteraceae</taxon>
    </lineage>
</organism>
<dbReference type="InterPro" id="IPR004919">
    <property type="entry name" value="GmrSD_N"/>
</dbReference>
<evidence type="ECO:0000259" key="2">
    <source>
        <dbReference type="Pfam" id="PF07510"/>
    </source>
</evidence>
<gene>
    <name evidence="3" type="ORF">DK869_08580</name>
</gene>
<evidence type="ECO:0000313" key="4">
    <source>
        <dbReference type="Proteomes" id="UP000247565"/>
    </source>
</evidence>
<dbReference type="EMBL" id="QGLT01000007">
    <property type="protein sequence ID" value="PXY98798.1"/>
    <property type="molecule type" value="Genomic_DNA"/>
</dbReference>
<feature type="domain" description="GmrSD restriction endonucleases N-terminal" evidence="1">
    <location>
        <begin position="20"/>
        <end position="263"/>
    </location>
</feature>
<sequence length="601" mass="70932">MAKNIEPNLKNIELYLKLNRTENFLIPEYQRGYSWDIGQCDKLLEDIENFKESESNDPYFFGSIIIDCSDQNQFSLIDGQQRTTTFLLLLKAILLRLNEVLQTVSKDEDSEALIAGLKANRNKIMEILYKAEAENIPSMLKDPKKTQNILILGNKSINELYPEEFNKIIGASDFKDAEEKVFKLPYKKNNNRYTNYFRNFKNFYEKLRENSDSWLNQFTKTFLKNCQVIEIRSWQVEQAITMFNSLNSTGLPLSDADIISAKLYSYVGDKREEFNIQWEEILQLTNKLKSKKVVTIDSVLQQFMYINRAKEQGYLKSYIYVRTPGLRRYYADHEQDLLKNPFLLCNNLKKIAYKWDKIKDYSIIKLLLKCNVNIKLYLAAYLYRFELDEITEDKIINVCESLLKLFSLLELGDAGYSSNKFKIFLYAEIIKMVDFNIPEHVICQDFYDHIHDKWNVKEVEDAILTYDKNMLVFVNEYLYAKNKNLKFNFSETVNVEHIMPASGRNIETIRHDAKMDKNEFENVINRLGNKILLEENINRSISNEWFKTKKQSFIHNKNGYKNSKYNLAKTLINYPSDKWEKNDILETTEKAAKRISNFIFS</sequence>